<dbReference type="EMBL" id="BKCJ010178202">
    <property type="protein sequence ID" value="GEY43392.1"/>
    <property type="molecule type" value="Genomic_DNA"/>
</dbReference>
<comment type="caution">
    <text evidence="2">The sequence shown here is derived from an EMBL/GenBank/DDBJ whole genome shotgun (WGS) entry which is preliminary data.</text>
</comment>
<feature type="region of interest" description="Disordered" evidence="1">
    <location>
        <begin position="75"/>
        <end position="116"/>
    </location>
</feature>
<organism evidence="2">
    <name type="scientific">Tanacetum cinerariifolium</name>
    <name type="common">Dalmatian daisy</name>
    <name type="synonym">Chrysanthemum cinerariifolium</name>
    <dbReference type="NCBI Taxonomy" id="118510"/>
    <lineage>
        <taxon>Eukaryota</taxon>
        <taxon>Viridiplantae</taxon>
        <taxon>Streptophyta</taxon>
        <taxon>Embryophyta</taxon>
        <taxon>Tracheophyta</taxon>
        <taxon>Spermatophyta</taxon>
        <taxon>Magnoliopsida</taxon>
        <taxon>eudicotyledons</taxon>
        <taxon>Gunneridae</taxon>
        <taxon>Pentapetalae</taxon>
        <taxon>asterids</taxon>
        <taxon>campanulids</taxon>
        <taxon>Asterales</taxon>
        <taxon>Asteraceae</taxon>
        <taxon>Asteroideae</taxon>
        <taxon>Anthemideae</taxon>
        <taxon>Anthemidinae</taxon>
        <taxon>Tanacetum</taxon>
    </lineage>
</organism>
<gene>
    <name evidence="2" type="ORF">Tci_415366</name>
</gene>
<dbReference type="AlphaFoldDB" id="A0A699HQX9"/>
<sequence>MTALSEVVTSIARSPLKDILYKRRSVDAEAQENVAKVQEKLDEQEIEKMVEGEEDEESYASTFVDSMFYDDVNDFDTKIEPKSHNKHPEHITDNDEEIEKEKKDDLVEKEKEDVEI</sequence>
<evidence type="ECO:0000256" key="1">
    <source>
        <dbReference type="SAM" id="MobiDB-lite"/>
    </source>
</evidence>
<reference evidence="2" key="1">
    <citation type="journal article" date="2019" name="Sci. Rep.">
        <title>Draft genome of Tanacetum cinerariifolium, the natural source of mosquito coil.</title>
        <authorList>
            <person name="Yamashiro T."/>
            <person name="Shiraishi A."/>
            <person name="Satake H."/>
            <person name="Nakayama K."/>
        </authorList>
    </citation>
    <scope>NUCLEOTIDE SEQUENCE</scope>
</reference>
<evidence type="ECO:0000313" key="2">
    <source>
        <dbReference type="EMBL" id="GEY43392.1"/>
    </source>
</evidence>
<protein>
    <submittedName>
        <fullName evidence="2">Uncharacterized protein</fullName>
    </submittedName>
</protein>
<name>A0A699HQX9_TANCI</name>
<accession>A0A699HQX9</accession>
<proteinExistence type="predicted"/>